<reference evidence="1 4" key="2">
    <citation type="submission" date="2024-01" db="EMBL/GenBank/DDBJ databases">
        <title>Metagenomic exploration of the rhizosphere soil microbial community and their significance in facilitating the development of wild simulated ginseng.</title>
        <authorList>
            <person name="Huang J."/>
        </authorList>
    </citation>
    <scope>NUCLEOTIDE SEQUENCE [LARGE SCALE GENOMIC DNA]</scope>
    <source>
        <strain evidence="1 4">WY141</strain>
    </source>
</reference>
<organism evidence="2 3">
    <name type="scientific">Streptomyces microflavus</name>
    <name type="common">Streptomyces lipmanii</name>
    <dbReference type="NCBI Taxonomy" id="1919"/>
    <lineage>
        <taxon>Bacteria</taxon>
        <taxon>Bacillati</taxon>
        <taxon>Actinomycetota</taxon>
        <taxon>Actinomycetes</taxon>
        <taxon>Kitasatosporales</taxon>
        <taxon>Streptomycetaceae</taxon>
        <taxon>Streptomyces</taxon>
    </lineage>
</organism>
<dbReference type="GO" id="GO:0005524">
    <property type="term" value="F:ATP binding"/>
    <property type="evidence" value="ECO:0007669"/>
    <property type="project" value="UniProtKB-KW"/>
</dbReference>
<proteinExistence type="predicted"/>
<evidence type="ECO:0000313" key="3">
    <source>
        <dbReference type="Proteomes" id="UP000509345"/>
    </source>
</evidence>
<dbReference type="Gene3D" id="3.30.565.10">
    <property type="entry name" value="Histidine kinase-like ATPase, C-terminal domain"/>
    <property type="match status" value="1"/>
</dbReference>
<sequence length="157" mass="17021">MKQVAMDAQERETVAVERTVRGSASYDMASGEIARARAFVRDFLDTARSQRGLTVSARAVEIAQLVVSELATNVCKYAPGPCLLDVETDGILLDISMWDSGPFLPAASPADPTRIGQHGLELVLMVCQSFAVHRETVGKRLHVQIPLHESTGASSIW</sequence>
<dbReference type="EMBL" id="JBEJUE010000049">
    <property type="protein sequence ID" value="MER0429053.1"/>
    <property type="molecule type" value="Genomic_DNA"/>
</dbReference>
<dbReference type="Proteomes" id="UP001456562">
    <property type="component" value="Unassembled WGS sequence"/>
</dbReference>
<gene>
    <name evidence="1" type="ORF">ABR748_33370</name>
    <name evidence="2" type="ORF">HUT09_36560</name>
</gene>
<keyword evidence="2" id="KW-0614">Plasmid</keyword>
<name>A0A7H8N0K3_STRMI</name>
<dbReference type="PANTHER" id="PTHR35526">
    <property type="entry name" value="ANTI-SIGMA-F FACTOR RSBW-RELATED"/>
    <property type="match status" value="1"/>
</dbReference>
<evidence type="ECO:0000313" key="2">
    <source>
        <dbReference type="EMBL" id="QKW48005.1"/>
    </source>
</evidence>
<protein>
    <submittedName>
        <fullName evidence="2">ATP-binding protein</fullName>
    </submittedName>
</protein>
<evidence type="ECO:0000313" key="4">
    <source>
        <dbReference type="Proteomes" id="UP001456562"/>
    </source>
</evidence>
<keyword evidence="2" id="KW-0547">Nucleotide-binding</keyword>
<dbReference type="CDD" id="cd16936">
    <property type="entry name" value="HATPase_RsbW-like"/>
    <property type="match status" value="1"/>
</dbReference>
<dbReference type="InterPro" id="IPR050267">
    <property type="entry name" value="Anti-sigma-factor_SerPK"/>
</dbReference>
<dbReference type="EMBL" id="CP054927">
    <property type="protein sequence ID" value="QKW48005.1"/>
    <property type="molecule type" value="Genomic_DNA"/>
</dbReference>
<accession>A0A7H8N0K3</accession>
<dbReference type="GeneID" id="87636774"/>
<keyword evidence="4" id="KW-1185">Reference proteome</keyword>
<dbReference type="Proteomes" id="UP000509345">
    <property type="component" value="Plasmid unnamed1"/>
</dbReference>
<dbReference type="PANTHER" id="PTHR35526:SF3">
    <property type="entry name" value="ANTI-SIGMA-F FACTOR RSBW"/>
    <property type="match status" value="1"/>
</dbReference>
<keyword evidence="2" id="KW-0067">ATP-binding</keyword>
<dbReference type="AlphaFoldDB" id="A0A7H8N0K3"/>
<dbReference type="RefSeq" id="WP_176145875.1">
    <property type="nucleotide sequence ID" value="NZ_CP054927.1"/>
</dbReference>
<dbReference type="InterPro" id="IPR036890">
    <property type="entry name" value="HATPase_C_sf"/>
</dbReference>
<evidence type="ECO:0000313" key="1">
    <source>
        <dbReference type="EMBL" id="MER0429053.1"/>
    </source>
</evidence>
<geneLocation type="plasmid" evidence="2 3">
    <name>unnamed1</name>
</geneLocation>
<reference evidence="2 3" key="1">
    <citation type="submission" date="2020-06" db="EMBL/GenBank/DDBJ databases">
        <title>Genome mining for natural products.</title>
        <authorList>
            <person name="Zhang B."/>
            <person name="Shi J."/>
            <person name="Ge H."/>
        </authorList>
    </citation>
    <scope>NUCLEOTIDE SEQUENCE [LARGE SCALE GENOMIC DNA]</scope>
    <source>
        <strain evidence="2 3">NA06532</strain>
        <plasmid evidence="2 3">unnamed1</plasmid>
    </source>
</reference>